<dbReference type="GO" id="GO:0004930">
    <property type="term" value="F:G protein-coupled receptor activity"/>
    <property type="evidence" value="ECO:0007669"/>
    <property type="project" value="InterPro"/>
</dbReference>
<name>A0A8R1Z3V6_PRIPA</name>
<feature type="transmembrane region" description="Helical" evidence="5">
    <location>
        <begin position="305"/>
        <end position="323"/>
    </location>
</feature>
<evidence type="ECO:0008006" key="8">
    <source>
        <dbReference type="Google" id="ProtNLM"/>
    </source>
</evidence>
<feature type="transmembrane region" description="Helical" evidence="5">
    <location>
        <begin position="262"/>
        <end position="285"/>
    </location>
</feature>
<evidence type="ECO:0000256" key="2">
    <source>
        <dbReference type="ARBA" id="ARBA00022692"/>
    </source>
</evidence>
<feature type="transmembrane region" description="Helical" evidence="5">
    <location>
        <begin position="69"/>
        <end position="90"/>
    </location>
</feature>
<feature type="transmembrane region" description="Helical" evidence="5">
    <location>
        <begin position="157"/>
        <end position="182"/>
    </location>
</feature>
<dbReference type="InterPro" id="IPR000276">
    <property type="entry name" value="GPCR_Rhodpsn"/>
</dbReference>
<comment type="subcellular location">
    <subcellularLocation>
        <location evidence="1">Membrane</location>
    </subcellularLocation>
</comment>
<protein>
    <recommendedName>
        <fullName evidence="8">G protein-coupled receptor</fullName>
    </recommendedName>
</protein>
<keyword evidence="7" id="KW-1185">Reference proteome</keyword>
<keyword evidence="4 5" id="KW-0472">Membrane</keyword>
<proteinExistence type="predicted"/>
<keyword evidence="3 5" id="KW-1133">Transmembrane helix</keyword>
<evidence type="ECO:0000256" key="3">
    <source>
        <dbReference type="ARBA" id="ARBA00022989"/>
    </source>
</evidence>
<reference evidence="6" key="2">
    <citation type="submission" date="2022-06" db="UniProtKB">
        <authorList>
            <consortium name="EnsemblMetazoa"/>
        </authorList>
    </citation>
    <scope>IDENTIFICATION</scope>
    <source>
        <strain evidence="6">PS312</strain>
    </source>
</reference>
<evidence type="ECO:0000256" key="4">
    <source>
        <dbReference type="ARBA" id="ARBA00023136"/>
    </source>
</evidence>
<dbReference type="GO" id="GO:0016020">
    <property type="term" value="C:membrane"/>
    <property type="evidence" value="ECO:0007669"/>
    <property type="project" value="UniProtKB-SubCell"/>
</dbReference>
<evidence type="ECO:0000313" key="6">
    <source>
        <dbReference type="EnsemblMetazoa" id="PPA40282.1"/>
    </source>
</evidence>
<dbReference type="Proteomes" id="UP000005239">
    <property type="component" value="Unassembled WGS sequence"/>
</dbReference>
<keyword evidence="2 5" id="KW-0812">Transmembrane</keyword>
<evidence type="ECO:0000256" key="5">
    <source>
        <dbReference type="SAM" id="Phobius"/>
    </source>
</evidence>
<feature type="transmembrane region" description="Helical" evidence="5">
    <location>
        <begin position="424"/>
        <end position="447"/>
    </location>
</feature>
<accession>A0A8R1Z3V6</accession>
<reference evidence="7" key="1">
    <citation type="journal article" date="2008" name="Nat. Genet.">
        <title>The Pristionchus pacificus genome provides a unique perspective on nematode lifestyle and parasitism.</title>
        <authorList>
            <person name="Dieterich C."/>
            <person name="Clifton S.W."/>
            <person name="Schuster L.N."/>
            <person name="Chinwalla A."/>
            <person name="Delehaunty K."/>
            <person name="Dinkelacker I."/>
            <person name="Fulton L."/>
            <person name="Fulton R."/>
            <person name="Godfrey J."/>
            <person name="Minx P."/>
            <person name="Mitreva M."/>
            <person name="Roeseler W."/>
            <person name="Tian H."/>
            <person name="Witte H."/>
            <person name="Yang S.P."/>
            <person name="Wilson R.K."/>
            <person name="Sommer R.J."/>
        </authorList>
    </citation>
    <scope>NUCLEOTIDE SEQUENCE [LARGE SCALE GENOMIC DNA]</scope>
    <source>
        <strain evidence="7">PS312</strain>
    </source>
</reference>
<evidence type="ECO:0000256" key="1">
    <source>
        <dbReference type="ARBA" id="ARBA00004370"/>
    </source>
</evidence>
<feature type="transmembrane region" description="Helical" evidence="5">
    <location>
        <begin position="369"/>
        <end position="388"/>
    </location>
</feature>
<feature type="transmembrane region" description="Helical" evidence="5">
    <location>
        <begin position="400"/>
        <end position="418"/>
    </location>
</feature>
<evidence type="ECO:0000313" key="7">
    <source>
        <dbReference type="Proteomes" id="UP000005239"/>
    </source>
</evidence>
<feature type="transmembrane region" description="Helical" evidence="5">
    <location>
        <begin position="216"/>
        <end position="242"/>
    </location>
</feature>
<dbReference type="SMART" id="SM01381">
    <property type="entry name" value="7TM_GPCR_Srsx"/>
    <property type="match status" value="1"/>
</dbReference>
<sequence length="620" mass="71456">MFGSFIATTNIATYIFTNHRSYHFQNLYNAFTQEKLLVLLTALQCILETCDLVRIFLNIPLTRVSCIRFVGAPFAVMSFGNAVMYCLLGFEVLTLLFSPNLHTDLKICSVLSGWWVYKSWNDEEDRDVLLCAPPTALIKEVVQFRGNVQRSAYANNIILPTTILMVVFMFSWFTTGILVVAAGPVTTAMFTFCQTHYVYFFVSADNRKQFWKREQLLVLITIIQTVGCILVTCDLIRIFLGIPLTRVSCLRFIGGTFAAVNFGNAILCFVLGFEIIILISSPNWYGFFPNSSMGNIFRYKKMKVWWFHATLYSTFIISGWWIYKSWTAVEDVDVLMCIAPTALTKEVNSIRSKVRDICLHNSYIVSQWILINNLLILFQYLLILIMLLVKSNQLPEIRQVAFSASLLVVFAAPISKMLNIPASYVLFSIMVTGMLTFSQTHYVYFFVSAENRREFWKRETVCESVGQELAQLNNLNSLKLCCLGFTRVRMTMGILIFLYRRPVGSRWRDVENINLTILPLVDFRTFIDPCLLLEGGERALGIERAQREGRGHARETRVDQEMGTVIGIEFYLGSQTRLIFAVILTEETWKNCFRRHAIWSQRDVDMKNEYPHRHQHPREP</sequence>
<dbReference type="AlphaFoldDB" id="A0A8R1Z3V6"/>
<organism evidence="6 7">
    <name type="scientific">Pristionchus pacificus</name>
    <name type="common">Parasitic nematode worm</name>
    <dbReference type="NCBI Taxonomy" id="54126"/>
    <lineage>
        <taxon>Eukaryota</taxon>
        <taxon>Metazoa</taxon>
        <taxon>Ecdysozoa</taxon>
        <taxon>Nematoda</taxon>
        <taxon>Chromadorea</taxon>
        <taxon>Rhabditida</taxon>
        <taxon>Rhabditina</taxon>
        <taxon>Diplogasteromorpha</taxon>
        <taxon>Diplogasteroidea</taxon>
        <taxon>Neodiplogasteridae</taxon>
        <taxon>Pristionchus</taxon>
    </lineage>
</organism>
<dbReference type="EnsemblMetazoa" id="PPA40282.1">
    <property type="protein sequence ID" value="PPA40282.1"/>
    <property type="gene ID" value="WBGene00278651"/>
</dbReference>
<gene>
    <name evidence="6" type="primary">WBGene00278651</name>
</gene>